<protein>
    <submittedName>
        <fullName evidence="4">PH domain-containing protein</fullName>
    </submittedName>
</protein>
<evidence type="ECO:0000256" key="2">
    <source>
        <dbReference type="SAM" id="Phobius"/>
    </source>
</evidence>
<dbReference type="InterPro" id="IPR005182">
    <property type="entry name" value="YdbS-like_PH"/>
</dbReference>
<evidence type="ECO:0000259" key="3">
    <source>
        <dbReference type="Pfam" id="PF03703"/>
    </source>
</evidence>
<feature type="domain" description="YdbS-like PH" evidence="3">
    <location>
        <begin position="112"/>
        <end position="189"/>
    </location>
</feature>
<keyword evidence="2" id="KW-1133">Transmembrane helix</keyword>
<dbReference type="PANTHER" id="PTHR34473">
    <property type="entry name" value="UPF0699 TRANSMEMBRANE PROTEIN YDBS"/>
    <property type="match status" value="1"/>
</dbReference>
<dbReference type="PANTHER" id="PTHR34473:SF2">
    <property type="entry name" value="UPF0699 TRANSMEMBRANE PROTEIN YDBT"/>
    <property type="match status" value="1"/>
</dbReference>
<organism evidence="4 5">
    <name type="scientific">Shewanella eurypsychrophilus</name>
    <dbReference type="NCBI Taxonomy" id="2593656"/>
    <lineage>
        <taxon>Bacteria</taxon>
        <taxon>Pseudomonadati</taxon>
        <taxon>Pseudomonadota</taxon>
        <taxon>Gammaproteobacteria</taxon>
        <taxon>Alteromonadales</taxon>
        <taxon>Shewanellaceae</taxon>
        <taxon>Shewanella</taxon>
    </lineage>
</organism>
<feature type="region of interest" description="Disordered" evidence="1">
    <location>
        <begin position="201"/>
        <end position="241"/>
    </location>
</feature>
<proteinExistence type="predicted"/>
<reference evidence="4" key="1">
    <citation type="submission" date="2021-07" db="EMBL/GenBank/DDBJ databases">
        <title>Shewanella sp. YLB-07 whole genome sequence.</title>
        <authorList>
            <person name="Yu L."/>
        </authorList>
    </citation>
    <scope>NUCLEOTIDE SEQUENCE</scope>
    <source>
        <strain evidence="4">YLB-08</strain>
    </source>
</reference>
<gene>
    <name evidence="4" type="ORF">FM038_020115</name>
</gene>
<name>A0ABX6V9Z0_9GAMM</name>
<keyword evidence="2" id="KW-0812">Transmembrane</keyword>
<keyword evidence="5" id="KW-1185">Reference proteome</keyword>
<feature type="transmembrane region" description="Helical" evidence="2">
    <location>
        <begin position="63"/>
        <end position="81"/>
    </location>
</feature>
<keyword evidence="2" id="KW-0472">Membrane</keyword>
<evidence type="ECO:0000313" key="4">
    <source>
        <dbReference type="EMBL" id="QPG59436.1"/>
    </source>
</evidence>
<feature type="compositionally biased region" description="Polar residues" evidence="1">
    <location>
        <begin position="216"/>
        <end position="225"/>
    </location>
</feature>
<evidence type="ECO:0000256" key="1">
    <source>
        <dbReference type="SAM" id="MobiDB-lite"/>
    </source>
</evidence>
<accession>A0ABX6V9Z0</accession>
<dbReference type="RefSeq" id="WP_142871474.1">
    <property type="nucleotide sequence ID" value="NZ_CP045503.2"/>
</dbReference>
<feature type="transmembrane region" description="Helical" evidence="2">
    <location>
        <begin position="87"/>
        <end position="105"/>
    </location>
</feature>
<dbReference type="Proteomes" id="UP000316416">
    <property type="component" value="Chromosome"/>
</dbReference>
<sequence length="241" mass="26572">MEDSIKPMTEPVNLAEDLQLDTHTLPPALSHTKQDESDWLSFDQIPLTLVDERHYTQVMGESILASLVLFTLLSLFIILVATVPLLIALPILSALALVLSTISYFRYAHAKSIGYGVCDNELLMQKGVIWFKRISLPYTRLQHISLSQGPIERKFGLHTLKCFSAGSGSAEIELPGLESRTAEKLRQHLLAKAGIASETTNSQLVQESLPEALTPSEETSFTQAQEAKPETSAPITSESER</sequence>
<evidence type="ECO:0000313" key="5">
    <source>
        <dbReference type="Proteomes" id="UP000316416"/>
    </source>
</evidence>
<dbReference type="EMBL" id="CP045503">
    <property type="protein sequence ID" value="QPG59436.1"/>
    <property type="molecule type" value="Genomic_DNA"/>
</dbReference>
<dbReference type="Pfam" id="PF03703">
    <property type="entry name" value="bPH_2"/>
    <property type="match status" value="1"/>
</dbReference>